<dbReference type="InterPro" id="IPR010730">
    <property type="entry name" value="HET"/>
</dbReference>
<reference evidence="2" key="1">
    <citation type="journal article" date="2020" name="Stud. Mycol.">
        <title>101 Dothideomycetes genomes: a test case for predicting lifestyles and emergence of pathogens.</title>
        <authorList>
            <person name="Haridas S."/>
            <person name="Albert R."/>
            <person name="Binder M."/>
            <person name="Bloem J."/>
            <person name="Labutti K."/>
            <person name="Salamov A."/>
            <person name="Andreopoulos B."/>
            <person name="Baker S."/>
            <person name="Barry K."/>
            <person name="Bills G."/>
            <person name="Bluhm B."/>
            <person name="Cannon C."/>
            <person name="Castanera R."/>
            <person name="Culley D."/>
            <person name="Daum C."/>
            <person name="Ezra D."/>
            <person name="Gonzalez J."/>
            <person name="Henrissat B."/>
            <person name="Kuo A."/>
            <person name="Liang C."/>
            <person name="Lipzen A."/>
            <person name="Lutzoni F."/>
            <person name="Magnuson J."/>
            <person name="Mondo S."/>
            <person name="Nolan M."/>
            <person name="Ohm R."/>
            <person name="Pangilinan J."/>
            <person name="Park H.-J."/>
            <person name="Ramirez L."/>
            <person name="Alfaro M."/>
            <person name="Sun H."/>
            <person name="Tritt A."/>
            <person name="Yoshinaga Y."/>
            <person name="Zwiers L.-H."/>
            <person name="Turgeon B."/>
            <person name="Goodwin S."/>
            <person name="Spatafora J."/>
            <person name="Crous P."/>
            <person name="Grigoriev I."/>
        </authorList>
    </citation>
    <scope>NUCLEOTIDE SEQUENCE</scope>
    <source>
        <strain evidence="2">CBS 175.79</strain>
    </source>
</reference>
<dbReference type="Pfam" id="PF06985">
    <property type="entry name" value="HET"/>
    <property type="match status" value="1"/>
</dbReference>
<dbReference type="Proteomes" id="UP000799778">
    <property type="component" value="Unassembled WGS sequence"/>
</dbReference>
<dbReference type="InterPro" id="IPR052895">
    <property type="entry name" value="HetReg/Transcr_Mod"/>
</dbReference>
<dbReference type="PANTHER" id="PTHR24148:SF82">
    <property type="entry name" value="HETEROKARYON INCOMPATIBILITY DOMAIN-CONTAINING PROTEIN"/>
    <property type="match status" value="1"/>
</dbReference>
<sequence>MSSSRYPDKQPLRDDNIRLIRILPGNWEDEIRCDLYTESLSKRPKYHALSYVWGSALVKKPIKLNDSTFEATTNLESALRHLRHQRLGLPLWVDALSINQTDNQERTHQVQLMGNIYKSCLRVLVYLGDDLKVYYSKANPNKDIPSLPAMTAFYFNSTDRPYITRFLGKPSKAKVAQWRSELVDPMRDRTFETVQIFSFIRALSYMDHLSDLPILSPGKKNNFAESDLHHLFEILSRLMRAPSTKWWTRIWTVQEVVLPPEITLMCGTVSAPWPMFVEAAQKFREHILSCCSGIQSSLSKYCREEIVHFMKEVDNVEDSRTVYRHTAARSRSCDNVSILSYPDYSWGTKLSLLSIQIKFRRREASDARDKVYALLSLVCRPADQPAILPDYTLDISEVYTVAAVQCICDSRVLAILTAASMIRPCPKLPTWVPNWECLDEKDFGERLRMTGFYGTTPSLSRLPTMQYFSADRKPMLMLEGRCLDYVTHVGETITEDTLEDKLRSPLSWKDSKGNMHVMSNTHKTSEFWRVLCADIVWDDGHCRRATPKDHAKFLIWDIFSELSIIDTNMDSLSHLLSRSERLRLMLGALRNAEYISENNAGRVGMIFCAMFPDKAERQLLISKAFKTDVLDEGTETQKSLAAPIDISNDAVEEMPLSKGAGHSVLPLIPQDSLTPGQAQSGLELVDWVRMRSLVEGLYETKTTSGNTGSWDPLNPFWNTISSARLSVTVATEGRRIFGTKSGFIGLGPESLEHGDKLFLLNGGNTPFILREYTPEPKRRRSKRIWNKLKRPSAIEDTRNHYTFVGDCYVHGLMDAETLEENLISRDKVGVWQEISLL</sequence>
<organism evidence="2 3">
    <name type="scientific">Aaosphaeria arxii CBS 175.79</name>
    <dbReference type="NCBI Taxonomy" id="1450172"/>
    <lineage>
        <taxon>Eukaryota</taxon>
        <taxon>Fungi</taxon>
        <taxon>Dikarya</taxon>
        <taxon>Ascomycota</taxon>
        <taxon>Pezizomycotina</taxon>
        <taxon>Dothideomycetes</taxon>
        <taxon>Pleosporomycetidae</taxon>
        <taxon>Pleosporales</taxon>
        <taxon>Pleosporales incertae sedis</taxon>
        <taxon>Aaosphaeria</taxon>
    </lineage>
</organism>
<dbReference type="AlphaFoldDB" id="A0A6A5X9M8"/>
<evidence type="ECO:0000313" key="3">
    <source>
        <dbReference type="Proteomes" id="UP000799778"/>
    </source>
</evidence>
<dbReference type="PANTHER" id="PTHR24148">
    <property type="entry name" value="ANKYRIN REPEAT DOMAIN-CONTAINING PROTEIN 39 HOMOLOG-RELATED"/>
    <property type="match status" value="1"/>
</dbReference>
<evidence type="ECO:0000259" key="1">
    <source>
        <dbReference type="Pfam" id="PF06985"/>
    </source>
</evidence>
<dbReference type="GeneID" id="54290219"/>
<name>A0A6A5X9M8_9PLEO</name>
<feature type="domain" description="Heterokaryon incompatibility" evidence="1">
    <location>
        <begin position="46"/>
        <end position="255"/>
    </location>
</feature>
<dbReference type="RefSeq" id="XP_033378094.1">
    <property type="nucleotide sequence ID" value="XM_033532822.1"/>
</dbReference>
<keyword evidence="3" id="KW-1185">Reference proteome</keyword>
<dbReference type="EMBL" id="ML978078">
    <property type="protein sequence ID" value="KAF2009755.1"/>
    <property type="molecule type" value="Genomic_DNA"/>
</dbReference>
<evidence type="ECO:0000313" key="2">
    <source>
        <dbReference type="EMBL" id="KAF2009755.1"/>
    </source>
</evidence>
<accession>A0A6A5X9M8</accession>
<dbReference type="OrthoDB" id="3557394at2759"/>
<proteinExistence type="predicted"/>
<protein>
    <recommendedName>
        <fullName evidence="1">Heterokaryon incompatibility domain-containing protein</fullName>
    </recommendedName>
</protein>
<gene>
    <name evidence="2" type="ORF">BU24DRAFT_473958</name>
</gene>